<name>E2Q1P1_STRCL</name>
<dbReference type="AlphaFoldDB" id="E2Q1P1"/>
<dbReference type="PANTHER" id="PTHR42760:SF133">
    <property type="entry name" value="3-OXOACYL-[ACYL-CARRIER-PROTEIN] REDUCTASE"/>
    <property type="match status" value="1"/>
</dbReference>
<keyword evidence="5" id="KW-1185">Reference proteome</keyword>
<dbReference type="SUPFAM" id="SSF51735">
    <property type="entry name" value="NAD(P)-binding Rossmann-fold domains"/>
    <property type="match status" value="1"/>
</dbReference>
<dbReference type="STRING" id="1901.BB341_00550"/>
<dbReference type="InterPro" id="IPR036291">
    <property type="entry name" value="NAD(P)-bd_dom_sf"/>
</dbReference>
<keyword evidence="2" id="KW-0560">Oxidoreductase</keyword>
<feature type="domain" description="Ketoreductase" evidence="3">
    <location>
        <begin position="12"/>
        <end position="194"/>
    </location>
</feature>
<dbReference type="GO" id="GO:0016616">
    <property type="term" value="F:oxidoreductase activity, acting on the CH-OH group of donors, NAD or NADP as acceptor"/>
    <property type="evidence" value="ECO:0007669"/>
    <property type="project" value="UniProtKB-ARBA"/>
</dbReference>
<dbReference type="eggNOG" id="COG1028">
    <property type="taxonomic scope" value="Bacteria"/>
</dbReference>
<dbReference type="Pfam" id="PF13561">
    <property type="entry name" value="adh_short_C2"/>
    <property type="match status" value="1"/>
</dbReference>
<dbReference type="PROSITE" id="PS00061">
    <property type="entry name" value="ADH_SHORT"/>
    <property type="match status" value="1"/>
</dbReference>
<dbReference type="InterPro" id="IPR057326">
    <property type="entry name" value="KR_dom"/>
</dbReference>
<dbReference type="Gene3D" id="3.40.50.720">
    <property type="entry name" value="NAD(P)-binding Rossmann-like Domain"/>
    <property type="match status" value="1"/>
</dbReference>
<accession>E2Q1P1</accession>
<dbReference type="PRINTS" id="PR00081">
    <property type="entry name" value="GDHRDH"/>
</dbReference>
<protein>
    <submittedName>
        <fullName evidence="4">Short-chain dehydrogenase/reductase SDR</fullName>
    </submittedName>
</protein>
<dbReference type="PRINTS" id="PR00080">
    <property type="entry name" value="SDRFAMILY"/>
</dbReference>
<dbReference type="GeneID" id="93728013"/>
<gene>
    <name evidence="4" type="ORF">SCLAV_5600</name>
</gene>
<dbReference type="InterPro" id="IPR002347">
    <property type="entry name" value="SDR_fam"/>
</dbReference>
<reference evidence="4 5" key="1">
    <citation type="journal article" date="2010" name="Genome Biol. Evol.">
        <title>The sequence of a 1.8-mb bacterial linear plasmid reveals a rich evolutionary reservoir of secondary metabolic pathways.</title>
        <authorList>
            <person name="Medema M.H."/>
            <person name="Trefzer A."/>
            <person name="Kovalchuk A."/>
            <person name="van den Berg M."/>
            <person name="Mueller U."/>
            <person name="Heijne W."/>
            <person name="Wu L."/>
            <person name="Alam M.T."/>
            <person name="Ronning C.M."/>
            <person name="Nierman W.C."/>
            <person name="Bovenberg R.A.L."/>
            <person name="Breitling R."/>
            <person name="Takano E."/>
        </authorList>
    </citation>
    <scope>NUCLEOTIDE SEQUENCE [LARGE SCALE GENOMIC DNA]</scope>
    <source>
        <strain evidence="5">ATCC 27064 / DSM 738 / JCM 4710 / NBRC 13307 / NCIMB 12785 / NRRL 3585 / VKM Ac-602</strain>
    </source>
</reference>
<dbReference type="SMART" id="SM00822">
    <property type="entry name" value="PKS_KR"/>
    <property type="match status" value="1"/>
</dbReference>
<comment type="similarity">
    <text evidence="1">Belongs to the short-chain dehydrogenases/reductases (SDR) family.</text>
</comment>
<dbReference type="EMBL" id="CM000913">
    <property type="protein sequence ID" value="EFG10667.1"/>
    <property type="molecule type" value="Genomic_DNA"/>
</dbReference>
<dbReference type="RefSeq" id="WP_003962768.1">
    <property type="nucleotide sequence ID" value="NZ_CM000913.1"/>
</dbReference>
<dbReference type="InterPro" id="IPR020904">
    <property type="entry name" value="Sc_DH/Rdtase_CS"/>
</dbReference>
<dbReference type="KEGG" id="sclf:BB341_00550"/>
<evidence type="ECO:0000313" key="5">
    <source>
        <dbReference type="Proteomes" id="UP000002357"/>
    </source>
</evidence>
<evidence type="ECO:0000256" key="1">
    <source>
        <dbReference type="ARBA" id="ARBA00006484"/>
    </source>
</evidence>
<dbReference type="FunFam" id="3.40.50.720:FF:000084">
    <property type="entry name" value="Short-chain dehydrogenase reductase"/>
    <property type="match status" value="1"/>
</dbReference>
<evidence type="ECO:0000313" key="4">
    <source>
        <dbReference type="EMBL" id="EFG10667.1"/>
    </source>
</evidence>
<sequence>MSAPRPAAPAHGTVLVSGGASGIGAACVRRLAPAAGTTVVADTDRDRAGLLVDELRSQGLSITAESLDVRDPDAVAALYRRLAAEHPPVTLLVNSAGISGPRRPLDAYPPEDFDAVVRTGLHGTFHMMRGALPAMRARGGGVVVNIASVAGARAVRGFGPYAAAKHAVIGLTRTAAREYAEYGIRVVSVSPGHIDTPMLGALPAGTAGRLAREVPAGRLGRPEEVADLVAFLGSEQARYITGSDHPVDGGWLG</sequence>
<dbReference type="PANTHER" id="PTHR42760">
    <property type="entry name" value="SHORT-CHAIN DEHYDROGENASES/REDUCTASES FAMILY MEMBER"/>
    <property type="match status" value="1"/>
</dbReference>
<dbReference type="OrthoDB" id="7064009at2"/>
<evidence type="ECO:0000259" key="3">
    <source>
        <dbReference type="SMART" id="SM00822"/>
    </source>
</evidence>
<organism evidence="4 5">
    <name type="scientific">Streptomyces clavuligerus</name>
    <dbReference type="NCBI Taxonomy" id="1901"/>
    <lineage>
        <taxon>Bacteria</taxon>
        <taxon>Bacillati</taxon>
        <taxon>Actinomycetota</taxon>
        <taxon>Actinomycetes</taxon>
        <taxon>Kitasatosporales</taxon>
        <taxon>Streptomycetaceae</taxon>
        <taxon>Streptomyces</taxon>
    </lineage>
</organism>
<proteinExistence type="inferred from homology"/>
<dbReference type="Proteomes" id="UP000002357">
    <property type="component" value="Chromosome"/>
</dbReference>
<evidence type="ECO:0000256" key="2">
    <source>
        <dbReference type="ARBA" id="ARBA00023002"/>
    </source>
</evidence>
<dbReference type="PROSITE" id="PS51257">
    <property type="entry name" value="PROKAR_LIPOPROTEIN"/>
    <property type="match status" value="1"/>
</dbReference>